<dbReference type="InterPro" id="IPR003034">
    <property type="entry name" value="SAP_dom"/>
</dbReference>
<dbReference type="SMART" id="SM00513">
    <property type="entry name" value="SAP"/>
    <property type="match status" value="1"/>
</dbReference>
<dbReference type="OMA" id="DTFTQHV"/>
<keyword evidence="5" id="KW-0804">Transcription</keyword>
<comment type="subcellular location">
    <subcellularLocation>
        <location evidence="1">Nucleus</location>
    </subcellularLocation>
</comment>
<dbReference type="Pfam" id="PF02037">
    <property type="entry name" value="SAP"/>
    <property type="match status" value="1"/>
</dbReference>
<dbReference type="GO" id="GO:0045944">
    <property type="term" value="P:positive regulation of transcription by RNA polymerase II"/>
    <property type="evidence" value="ECO:0000318"/>
    <property type="project" value="GO_Central"/>
</dbReference>
<feature type="compositionally biased region" description="Basic and acidic residues" evidence="8">
    <location>
        <begin position="436"/>
        <end position="451"/>
    </location>
</feature>
<feature type="compositionally biased region" description="Basic and acidic residues" evidence="8">
    <location>
        <begin position="785"/>
        <end position="797"/>
    </location>
</feature>
<dbReference type="GO" id="GO:1902895">
    <property type="term" value="P:positive regulation of miRNA transcription"/>
    <property type="evidence" value="ECO:0007669"/>
    <property type="project" value="Ensembl"/>
</dbReference>
<dbReference type="PANTHER" id="PTHR22793">
    <property type="entry name" value="MYOCARDIN-RELATED TRANSCRIPTION FACTOR-RELATED"/>
    <property type="match status" value="1"/>
</dbReference>
<keyword evidence="4" id="KW-0175">Coiled coil</keyword>
<dbReference type="Ensembl" id="ENSOANT00000075634.1">
    <property type="protein sequence ID" value="ENSOANP00000049561.1"/>
    <property type="gene ID" value="ENSOANG00000007151.4"/>
</dbReference>
<evidence type="ECO:0000256" key="8">
    <source>
        <dbReference type="SAM" id="MobiDB-lite"/>
    </source>
</evidence>
<reference evidence="10 11" key="1">
    <citation type="journal article" date="2008" name="Nature">
        <title>Genome analysis of the platypus reveals unique signatures of evolution.</title>
        <authorList>
            <person name="Warren W.C."/>
            <person name="Hillier L.W."/>
            <person name="Marshall Graves J.A."/>
            <person name="Birney E."/>
            <person name="Ponting C.P."/>
            <person name="Grutzner F."/>
            <person name="Belov K."/>
            <person name="Miller W."/>
            <person name="Clarke L."/>
            <person name="Chinwalla A.T."/>
            <person name="Yang S.P."/>
            <person name="Heger A."/>
            <person name="Locke D.P."/>
            <person name="Miethke P."/>
            <person name="Waters P.D."/>
            <person name="Veyrunes F."/>
            <person name="Fulton L."/>
            <person name="Fulton B."/>
            <person name="Graves T."/>
            <person name="Wallis J."/>
            <person name="Puente X.S."/>
            <person name="Lopez-Otin C."/>
            <person name="Ordonez G.R."/>
            <person name="Eichler E.E."/>
            <person name="Chen L."/>
            <person name="Cheng Z."/>
            <person name="Deakin J.E."/>
            <person name="Alsop A."/>
            <person name="Thompson K."/>
            <person name="Kirby P."/>
            <person name="Papenfuss A.T."/>
            <person name="Wakefield M.J."/>
            <person name="Olender T."/>
            <person name="Lancet D."/>
            <person name="Huttley G.A."/>
            <person name="Smit A.F."/>
            <person name="Pask A."/>
            <person name="Temple-Smith P."/>
            <person name="Batzer M.A."/>
            <person name="Walker J.A."/>
            <person name="Konkel M.K."/>
            <person name="Harris R.S."/>
            <person name="Whittington C.M."/>
            <person name="Wong E.S."/>
            <person name="Gemmell N.J."/>
            <person name="Buschiazzo E."/>
            <person name="Vargas Jentzsch I.M."/>
            <person name="Merkel A."/>
            <person name="Schmitz J."/>
            <person name="Zemann A."/>
            <person name="Churakov G."/>
            <person name="Kriegs J.O."/>
            <person name="Brosius J."/>
            <person name="Murchison E.P."/>
            <person name="Sachidanandam R."/>
            <person name="Smith C."/>
            <person name="Hannon G.J."/>
            <person name="Tsend-Ayush E."/>
            <person name="McMillan D."/>
            <person name="Attenborough R."/>
            <person name="Rens W."/>
            <person name="Ferguson-Smith M."/>
            <person name="Lefevre C.M."/>
            <person name="Sharp J.A."/>
            <person name="Nicholas K.R."/>
            <person name="Ray D.A."/>
            <person name="Kube M."/>
            <person name="Reinhardt R."/>
            <person name="Pringle T.H."/>
            <person name="Taylor J."/>
            <person name="Jones R.C."/>
            <person name="Nixon B."/>
            <person name="Dacheux J.L."/>
            <person name="Niwa H."/>
            <person name="Sekita Y."/>
            <person name="Huang X."/>
            <person name="Stark A."/>
            <person name="Kheradpour P."/>
            <person name="Kellis M."/>
            <person name="Flicek P."/>
            <person name="Chen Y."/>
            <person name="Webber C."/>
            <person name="Hardison R."/>
            <person name="Nelson J."/>
            <person name="Hallsworth-Pepin K."/>
            <person name="Delehaunty K."/>
            <person name="Markovic C."/>
            <person name="Minx P."/>
            <person name="Feng Y."/>
            <person name="Kremitzki C."/>
            <person name="Mitreva M."/>
            <person name="Glasscock J."/>
            <person name="Wylie T."/>
            <person name="Wohldmann P."/>
            <person name="Thiru P."/>
            <person name="Nhan M.N."/>
            <person name="Pohl C.S."/>
            <person name="Smith S.M."/>
            <person name="Hou S."/>
            <person name="Nefedov M."/>
            <person name="de Jong P.J."/>
            <person name="Renfree M.B."/>
            <person name="Mardis E.R."/>
            <person name="Wilson R.K."/>
        </authorList>
    </citation>
    <scope>NUCLEOTIDE SEQUENCE [LARGE SCALE GENOMIC DNA]</scope>
    <source>
        <strain evidence="10 11">Glennie</strain>
    </source>
</reference>
<dbReference type="PROSITE" id="PS50800">
    <property type="entry name" value="SAP"/>
    <property type="match status" value="1"/>
</dbReference>
<feature type="region of interest" description="Disordered" evidence="8">
    <location>
        <begin position="656"/>
        <end position="675"/>
    </location>
</feature>
<dbReference type="SUPFAM" id="SSF68906">
    <property type="entry name" value="SAP domain"/>
    <property type="match status" value="1"/>
</dbReference>
<dbReference type="Bgee" id="ENSOANG00000007151">
    <property type="expression patterns" value="Expressed in brain and 8 other cell types or tissues"/>
</dbReference>
<accession>A0A6I8P681</accession>
<reference evidence="10" key="3">
    <citation type="submission" date="2025-09" db="UniProtKB">
        <authorList>
            <consortium name="Ensembl"/>
        </authorList>
    </citation>
    <scope>IDENTIFICATION</scope>
    <source>
        <strain evidence="10">Glennie</strain>
    </source>
</reference>
<dbReference type="PANTHER" id="PTHR22793:SF5">
    <property type="entry name" value="MYOCARDIN-RELATED TRANSCRIPTION FACTOR B"/>
    <property type="match status" value="1"/>
</dbReference>
<feature type="compositionally biased region" description="Polar residues" evidence="8">
    <location>
        <begin position="990"/>
        <end position="1000"/>
    </location>
</feature>
<dbReference type="GeneID" id="100073360"/>
<evidence type="ECO:0000256" key="5">
    <source>
        <dbReference type="ARBA" id="ARBA00023163"/>
    </source>
</evidence>
<dbReference type="GO" id="GO:0003713">
    <property type="term" value="F:transcription coactivator activity"/>
    <property type="evidence" value="ECO:0000318"/>
    <property type="project" value="GO_Central"/>
</dbReference>
<feature type="region of interest" description="Disordered" evidence="8">
    <location>
        <begin position="761"/>
        <end position="829"/>
    </location>
</feature>
<proteinExistence type="predicted"/>
<evidence type="ECO:0000256" key="4">
    <source>
        <dbReference type="ARBA" id="ARBA00023054"/>
    </source>
</evidence>
<feature type="compositionally biased region" description="Pro residues" evidence="8">
    <location>
        <begin position="768"/>
        <end position="778"/>
    </location>
</feature>
<feature type="compositionally biased region" description="Low complexity" evidence="8">
    <location>
        <begin position="528"/>
        <end position="538"/>
    </location>
</feature>
<dbReference type="KEGG" id="oaa:100073360"/>
<feature type="compositionally biased region" description="Polar residues" evidence="8">
    <location>
        <begin position="694"/>
        <end position="707"/>
    </location>
</feature>
<protein>
    <submittedName>
        <fullName evidence="10">Myocardin related transcription factor B</fullName>
    </submittedName>
</protein>
<feature type="compositionally biased region" description="Low complexity" evidence="8">
    <location>
        <begin position="656"/>
        <end position="672"/>
    </location>
</feature>
<feature type="repeat" description="RPEL" evidence="7">
    <location>
        <begin position="250"/>
        <end position="275"/>
    </location>
</feature>
<organism evidence="10 11">
    <name type="scientific">Ornithorhynchus anatinus</name>
    <name type="common">Duckbill platypus</name>
    <dbReference type="NCBI Taxonomy" id="9258"/>
    <lineage>
        <taxon>Eukaryota</taxon>
        <taxon>Metazoa</taxon>
        <taxon>Chordata</taxon>
        <taxon>Craniata</taxon>
        <taxon>Vertebrata</taxon>
        <taxon>Euteleostomi</taxon>
        <taxon>Mammalia</taxon>
        <taxon>Monotremata</taxon>
        <taxon>Ornithorhynchidae</taxon>
        <taxon>Ornithorhynchus</taxon>
    </lineage>
</organism>
<keyword evidence="2" id="KW-0677">Repeat</keyword>
<evidence type="ECO:0000313" key="11">
    <source>
        <dbReference type="Proteomes" id="UP000002279"/>
    </source>
</evidence>
<dbReference type="OrthoDB" id="197676at2759"/>
<dbReference type="Gene3D" id="6.10.140.2040">
    <property type="match status" value="1"/>
</dbReference>
<feature type="compositionally biased region" description="Polar residues" evidence="8">
    <location>
        <begin position="354"/>
        <end position="391"/>
    </location>
</feature>
<dbReference type="SMART" id="SM00707">
    <property type="entry name" value="RPEL"/>
    <property type="match status" value="3"/>
</dbReference>
<dbReference type="PROSITE" id="PS51073">
    <property type="entry name" value="RPEL"/>
    <property type="match status" value="3"/>
</dbReference>
<feature type="region of interest" description="Disordered" evidence="8">
    <location>
        <begin position="990"/>
        <end position="1012"/>
    </location>
</feature>
<dbReference type="GO" id="GO:0045844">
    <property type="term" value="P:positive regulation of striated muscle tissue development"/>
    <property type="evidence" value="ECO:0007669"/>
    <property type="project" value="Ensembl"/>
</dbReference>
<evidence type="ECO:0000256" key="1">
    <source>
        <dbReference type="ARBA" id="ARBA00004123"/>
    </source>
</evidence>
<dbReference type="InParanoid" id="A0A6I8P681"/>
<dbReference type="AlphaFoldDB" id="A0A6I8P681"/>
<keyword evidence="11" id="KW-1185">Reference proteome</keyword>
<keyword evidence="3" id="KW-0805">Transcription regulation</keyword>
<evidence type="ECO:0000313" key="10">
    <source>
        <dbReference type="Ensembl" id="ENSOANP00000049561.1"/>
    </source>
</evidence>
<feature type="region of interest" description="Disordered" evidence="8">
    <location>
        <begin position="332"/>
        <end position="474"/>
    </location>
</feature>
<dbReference type="Gene3D" id="6.10.150.10">
    <property type="match status" value="1"/>
</dbReference>
<evidence type="ECO:0000256" key="7">
    <source>
        <dbReference type="PROSITE-ProRule" id="PRU00401"/>
    </source>
</evidence>
<dbReference type="InterPro" id="IPR004018">
    <property type="entry name" value="RPEL_repeat"/>
</dbReference>
<dbReference type="FunFam" id="1.10.720.30:FF:000002">
    <property type="entry name" value="Myocardin related transcription factor A"/>
    <property type="match status" value="1"/>
</dbReference>
<dbReference type="FunCoup" id="A0A6I8P681">
    <property type="interactions" value="1078"/>
</dbReference>
<dbReference type="RefSeq" id="XP_028914321.1">
    <property type="nucleotide sequence ID" value="XM_029058488.2"/>
</dbReference>
<dbReference type="CTD" id="57496"/>
<dbReference type="InterPro" id="IPR043451">
    <property type="entry name" value="Myocardin-like"/>
</dbReference>
<evidence type="ECO:0000259" key="9">
    <source>
        <dbReference type="PROSITE" id="PS50800"/>
    </source>
</evidence>
<feature type="compositionally biased region" description="Polar residues" evidence="8">
    <location>
        <begin position="517"/>
        <end position="527"/>
    </location>
</feature>
<name>A0A6I8P681_ORNAN</name>
<evidence type="ECO:0000256" key="3">
    <source>
        <dbReference type="ARBA" id="ARBA00023015"/>
    </source>
</evidence>
<evidence type="ECO:0000256" key="6">
    <source>
        <dbReference type="ARBA" id="ARBA00023242"/>
    </source>
</evidence>
<feature type="region of interest" description="Disordered" evidence="8">
    <location>
        <begin position="694"/>
        <end position="730"/>
    </location>
</feature>
<feature type="region of interest" description="Disordered" evidence="8">
    <location>
        <begin position="513"/>
        <end position="557"/>
    </location>
</feature>
<reference evidence="10" key="2">
    <citation type="submission" date="2025-08" db="UniProtKB">
        <authorList>
            <consortium name="Ensembl"/>
        </authorList>
    </citation>
    <scope>IDENTIFICATION</scope>
    <source>
        <strain evidence="10">Glennie</strain>
    </source>
</reference>
<feature type="compositionally biased region" description="Polar residues" evidence="8">
    <location>
        <begin position="799"/>
        <end position="811"/>
    </location>
</feature>
<sequence>MDLSGCRKAFPQPLSLVRERAPRLGFAEASLATAECIWNCLSPGLSADPDRQAASRNLKWRGSLEWLRSRGRLEKRGGIWGSPASQAQPSQSGREIRAPTLILRVQTGNRRVNGCSQMLQALTAQFSVLLEEEAGTRAFRTAALLPGGKLVFSPLLDVAILKEPLIMIDSSKKQQQGFPEILPTGDFEPLKEKECLEVNNQKSLKEVLQLRLQQRRTREQLVDQGIMPPLKSPAAFHEQIKSLERARTENFLKHKIRSRPDRSELVRMHILEETFAEPSLQATQMKLKRARLADDLNEKIAQRPGPMELVEKNILPVDSSVKEAIIGVGQEDYPQSQGDFSFDEDSSDALSPDQPASQDSQGSAASPSEPKTSELPSPATTNTAPQYSSASLPEFLKSPSAGDQPTTRATVPSLPTNTVSSTKPGPALVKQSHPKNPNDKHRSKKCKDPKPRVKKLKYHQYIPPDQKGEKNEPQMDSNYARLLQQQQLFLQLQILSQQQQHYNYQTILPAPLKPLNDKQTSSGNSLSNNTPTAAANTARQNSSVPARKPGPLPPSLDDLKVAELKMELKLRGLPVSGTKTDLIERLKPYQEVNSGAVTSSAVAVTTSAVITNNTGEVTVPFPVATLKTSAASSVPTFKSEASAAGTGNVALVESISSPLPISPSPSEQSSLSTDDTNMADTFTEIMTMMSPSQFLSSSPLRMTTNDESSSPTSGSLSSMELDAAEKDRKLQEKEKQIEELKKKLEQEQKLVEVLKMQLEVEKRGQQQQPPPPPPPPTSHPLNNLDPKHISLAVKDENSLSDCSSPRQSMPAVSQPLGQPGPPGGQNPGAKKAVVIKQEVPLAKAEQQNVISQFYVSSQRQPQTTVVAQPQALLTSQTTAQLLLPVSIQGSNVTSVQLPIGDIKLQGPPQAGIPTQPQVPVPVSSSGVAPTAAPKQDTFTHMLNQSQQIRKVFPSTSPSNTIFPYQRQSVPAVQQSFINKTATTVLQSRNGQVPSLQNGSNPTQKPSSPPQPQQYIIQHSLFSNPAPKTKDPPRYEEAIKQARSIHTSHPEVSNAHSQQMDDLFDILIKSGEISFPIKEEPSPISKMRPVTANITTMPVNTVVSRPPPEVQMAPPNSLEQMNSLSISLENQLEAFLDGTLPSAGEIPPLTSNSEDRDFSLIEDLQNDLLNHSGMLDHSHSPMETSEAQFAANNSCLSLDLPDPNLDNMEWLDITMPNSSAGLTPLSSAAPSVFSTDFLDAHDLQLHWD</sequence>
<dbReference type="Pfam" id="PF02755">
    <property type="entry name" value="RPEL"/>
    <property type="match status" value="2"/>
</dbReference>
<feature type="domain" description="SAP" evidence="9">
    <location>
        <begin position="556"/>
        <end position="590"/>
    </location>
</feature>
<feature type="compositionally biased region" description="Polar residues" evidence="8">
    <location>
        <begin position="401"/>
        <end position="423"/>
    </location>
</feature>
<feature type="compositionally biased region" description="Low complexity" evidence="8">
    <location>
        <begin position="708"/>
        <end position="718"/>
    </location>
</feature>
<dbReference type="GO" id="GO:0005634">
    <property type="term" value="C:nucleus"/>
    <property type="evidence" value="ECO:0000318"/>
    <property type="project" value="GO_Central"/>
</dbReference>
<dbReference type="GeneTree" id="ENSGT00950000182979"/>
<evidence type="ECO:0000256" key="2">
    <source>
        <dbReference type="ARBA" id="ARBA00022737"/>
    </source>
</evidence>
<dbReference type="Proteomes" id="UP000002279">
    <property type="component" value="Chromosome 2"/>
</dbReference>
<feature type="repeat" description="RPEL" evidence="7">
    <location>
        <begin position="294"/>
        <end position="319"/>
    </location>
</feature>
<dbReference type="GO" id="GO:0051145">
    <property type="term" value="P:smooth muscle cell differentiation"/>
    <property type="evidence" value="ECO:0000318"/>
    <property type="project" value="GO_Central"/>
</dbReference>
<dbReference type="InterPro" id="IPR036361">
    <property type="entry name" value="SAP_dom_sf"/>
</dbReference>
<dbReference type="Gene3D" id="1.10.720.30">
    <property type="entry name" value="SAP domain"/>
    <property type="match status" value="1"/>
</dbReference>
<gene>
    <name evidence="10" type="primary">MRTFB</name>
</gene>
<keyword evidence="6" id="KW-0539">Nucleus</keyword>
<feature type="repeat" description="RPEL" evidence="7">
    <location>
        <begin position="206"/>
        <end position="231"/>
    </location>
</feature>